<evidence type="ECO:0000256" key="7">
    <source>
        <dbReference type="ARBA" id="ARBA00023157"/>
    </source>
</evidence>
<evidence type="ECO:0000256" key="5">
    <source>
        <dbReference type="ARBA" id="ARBA00022801"/>
    </source>
</evidence>
<accession>A0A4Y8MJ39</accession>
<evidence type="ECO:0000313" key="9">
    <source>
        <dbReference type="Proteomes" id="UP000297385"/>
    </source>
</evidence>
<gene>
    <name evidence="8" type="ORF">E2553_39065</name>
</gene>
<sequence length="638" mass="67182">MSVCVTNSDEGIDGAAWQDLSSTQFKPSMASRAGILRLTPYALVHSATLRPALPTCREIEMHSTEKVSRIGTVTAAVIILSGAGGCGGHIDSNNSTPDAQQLAANCTSLASKGGASSFPVSGTNVLSSVVVPATPTAPQQCQVDGVINQRTGVDGQSYAIHFRLRLPITGWNGRFYMGGGGGTDGTLVDPSDVAALGYATIGTDSGHDNVADNGLNAGGTASFGVDPQARIDFAYNSYDEVARTGKSVVEAFYRHPASYSYFVGCSEGGREAMLMSQKFPTYFDGIVAGDPAFHLPLGPMSGLYSTQLFAGLATRMGLTLSNGDPAIAKTYSDADLMLVRGAVLSACDSLDGLADGIVDNLAACTAPLVEAKLTEVQCSGAKTASCLTADQITTLEKAFAGPVDSSGKQLYSDWPWDAGVSAQSGTTYSQNWRSWWLGTYTSATNNATKLVFAPAEAVAYTTPPRLPISAADALSYSLGYNFNTDPQTLYQTSGIYTQSAAQLYFTDNTDLSAFKSHGGKLMLYQGGSDSSLSRNDLVNWYNSMNKTMGNNAQMFARLYLVPGMNHCSGGPATDNFNMLPQLVNWVENGVSPDSVLASATNPGYFNVASRTRPLCPYPKQSRYKGAGDINVAANFSCQ</sequence>
<name>A0A4Y8MJ39_9BURK</name>
<dbReference type="InterPro" id="IPR029058">
    <property type="entry name" value="AB_hydrolase_fold"/>
</dbReference>
<evidence type="ECO:0000256" key="3">
    <source>
        <dbReference type="ARBA" id="ARBA00022723"/>
    </source>
</evidence>
<keyword evidence="5 8" id="KW-0378">Hydrolase</keyword>
<protein>
    <submittedName>
        <fullName evidence="8">Tannase/feruloyl esterase family alpha/beta hydrolase</fullName>
    </submittedName>
</protein>
<evidence type="ECO:0000256" key="6">
    <source>
        <dbReference type="ARBA" id="ARBA00022837"/>
    </source>
</evidence>
<dbReference type="PANTHER" id="PTHR33938">
    <property type="entry name" value="FERULOYL ESTERASE B-RELATED"/>
    <property type="match status" value="1"/>
</dbReference>
<comment type="caution">
    <text evidence="8">The sequence shown here is derived from an EMBL/GenBank/DDBJ whole genome shotgun (WGS) entry which is preliminary data.</text>
</comment>
<evidence type="ECO:0000256" key="4">
    <source>
        <dbReference type="ARBA" id="ARBA00022729"/>
    </source>
</evidence>
<keyword evidence="3" id="KW-0479">Metal-binding</keyword>
<dbReference type="SUPFAM" id="SSF53474">
    <property type="entry name" value="alpha/beta-Hydrolases"/>
    <property type="match status" value="1"/>
</dbReference>
<dbReference type="AlphaFoldDB" id="A0A4Y8MJ39"/>
<evidence type="ECO:0000313" key="8">
    <source>
        <dbReference type="EMBL" id="TFE37465.1"/>
    </source>
</evidence>
<keyword evidence="4" id="KW-0732">Signal</keyword>
<evidence type="ECO:0000256" key="1">
    <source>
        <dbReference type="ARBA" id="ARBA00006249"/>
    </source>
</evidence>
<reference evidence="8 9" key="1">
    <citation type="submission" date="2019-03" db="EMBL/GenBank/DDBJ databases">
        <title>Complete Genome Sequence of Paraburkholderia dipogonis ICMP 19430T, a Nitrogen-fixing Symbiont of the South African Invasive Legume Dipogon lignosus in New Zealand.</title>
        <authorList>
            <person name="De Meyer S.E."/>
        </authorList>
    </citation>
    <scope>NUCLEOTIDE SEQUENCE [LARGE SCALE GENOMIC DNA]</scope>
    <source>
        <strain evidence="8 9">ICMP 19430</strain>
    </source>
</reference>
<evidence type="ECO:0000256" key="2">
    <source>
        <dbReference type="ARBA" id="ARBA00022487"/>
    </source>
</evidence>
<dbReference type="Proteomes" id="UP000297385">
    <property type="component" value="Unassembled WGS sequence"/>
</dbReference>
<keyword evidence="2" id="KW-0719">Serine esterase</keyword>
<keyword evidence="6" id="KW-0106">Calcium</keyword>
<keyword evidence="7" id="KW-1015">Disulfide bond</keyword>
<dbReference type="PANTHER" id="PTHR33938:SF15">
    <property type="entry name" value="FERULOYL ESTERASE B-RELATED"/>
    <property type="match status" value="1"/>
</dbReference>
<organism evidence="8 9">
    <name type="scientific">Paraburkholderia dipogonis</name>
    <dbReference type="NCBI Taxonomy" id="1211383"/>
    <lineage>
        <taxon>Bacteria</taxon>
        <taxon>Pseudomonadati</taxon>
        <taxon>Pseudomonadota</taxon>
        <taxon>Betaproteobacteria</taxon>
        <taxon>Burkholderiales</taxon>
        <taxon>Burkholderiaceae</taxon>
        <taxon>Paraburkholderia</taxon>
    </lineage>
</organism>
<dbReference type="Pfam" id="PF07519">
    <property type="entry name" value="Tannase"/>
    <property type="match status" value="1"/>
</dbReference>
<proteinExistence type="inferred from homology"/>
<dbReference type="GO" id="GO:0046872">
    <property type="term" value="F:metal ion binding"/>
    <property type="evidence" value="ECO:0007669"/>
    <property type="project" value="UniProtKB-KW"/>
</dbReference>
<comment type="similarity">
    <text evidence="1">Belongs to the tannase family.</text>
</comment>
<dbReference type="Gene3D" id="3.40.50.1820">
    <property type="entry name" value="alpha/beta hydrolase"/>
    <property type="match status" value="1"/>
</dbReference>
<dbReference type="EMBL" id="SNVI01000005">
    <property type="protein sequence ID" value="TFE37465.1"/>
    <property type="molecule type" value="Genomic_DNA"/>
</dbReference>
<dbReference type="GO" id="GO:0052689">
    <property type="term" value="F:carboxylic ester hydrolase activity"/>
    <property type="evidence" value="ECO:0007669"/>
    <property type="project" value="UniProtKB-KW"/>
</dbReference>
<dbReference type="InterPro" id="IPR011118">
    <property type="entry name" value="Tannase/feruloyl_esterase"/>
</dbReference>